<proteinExistence type="predicted"/>
<evidence type="ECO:0000313" key="1">
    <source>
        <dbReference type="EMBL" id="KAK3580604.1"/>
    </source>
</evidence>
<reference evidence="1" key="1">
    <citation type="journal article" date="2021" name="Genome Biol. Evol.">
        <title>A High-Quality Reference Genome for a Parasitic Bivalve with Doubly Uniparental Inheritance (Bivalvia: Unionida).</title>
        <authorList>
            <person name="Smith C.H."/>
        </authorList>
    </citation>
    <scope>NUCLEOTIDE SEQUENCE</scope>
    <source>
        <strain evidence="1">CHS0354</strain>
    </source>
</reference>
<accession>A0AAE0VJW6</accession>
<reference evidence="1" key="2">
    <citation type="journal article" date="2021" name="Genome Biol. Evol.">
        <title>Developing a high-quality reference genome for a parasitic bivalve with doubly uniparental inheritance (Bivalvia: Unionida).</title>
        <authorList>
            <person name="Smith C.H."/>
        </authorList>
    </citation>
    <scope>NUCLEOTIDE SEQUENCE</scope>
    <source>
        <strain evidence="1">CHS0354</strain>
        <tissue evidence="1">Mantle</tissue>
    </source>
</reference>
<protein>
    <submittedName>
        <fullName evidence="1">Uncharacterized protein</fullName>
    </submittedName>
</protein>
<keyword evidence="2" id="KW-1185">Reference proteome</keyword>
<dbReference type="Proteomes" id="UP001195483">
    <property type="component" value="Unassembled WGS sequence"/>
</dbReference>
<dbReference type="AlphaFoldDB" id="A0AAE0VJW6"/>
<evidence type="ECO:0000313" key="2">
    <source>
        <dbReference type="Proteomes" id="UP001195483"/>
    </source>
</evidence>
<comment type="caution">
    <text evidence="1">The sequence shown here is derived from an EMBL/GenBank/DDBJ whole genome shotgun (WGS) entry which is preliminary data.</text>
</comment>
<reference evidence="1" key="3">
    <citation type="submission" date="2023-05" db="EMBL/GenBank/DDBJ databases">
        <authorList>
            <person name="Smith C.H."/>
        </authorList>
    </citation>
    <scope>NUCLEOTIDE SEQUENCE</scope>
    <source>
        <strain evidence="1">CHS0354</strain>
        <tissue evidence="1">Mantle</tissue>
    </source>
</reference>
<gene>
    <name evidence="1" type="ORF">CHS0354_002704</name>
</gene>
<name>A0AAE0VJW6_9BIVA</name>
<dbReference type="EMBL" id="JAEAOA010000217">
    <property type="protein sequence ID" value="KAK3580604.1"/>
    <property type="molecule type" value="Genomic_DNA"/>
</dbReference>
<sequence length="81" mass="8595">MSVSGGMNGDAGSPTACSIICMQKHLCIFLNMLKEACIYDLLCTESPLLLPCASRLQVSSSASSLPSSRILLDGFLGFSYE</sequence>
<organism evidence="1 2">
    <name type="scientific">Potamilus streckersoni</name>
    <dbReference type="NCBI Taxonomy" id="2493646"/>
    <lineage>
        <taxon>Eukaryota</taxon>
        <taxon>Metazoa</taxon>
        <taxon>Spiralia</taxon>
        <taxon>Lophotrochozoa</taxon>
        <taxon>Mollusca</taxon>
        <taxon>Bivalvia</taxon>
        <taxon>Autobranchia</taxon>
        <taxon>Heteroconchia</taxon>
        <taxon>Palaeoheterodonta</taxon>
        <taxon>Unionida</taxon>
        <taxon>Unionoidea</taxon>
        <taxon>Unionidae</taxon>
        <taxon>Ambleminae</taxon>
        <taxon>Lampsilini</taxon>
        <taxon>Potamilus</taxon>
    </lineage>
</organism>